<evidence type="ECO:0000313" key="3">
    <source>
        <dbReference type="RefSeq" id="XP_007036447.2"/>
    </source>
</evidence>
<keyword evidence="1" id="KW-0175">Coiled coil</keyword>
<dbReference type="Gramene" id="Tc03v2_t002100.1">
    <property type="protein sequence ID" value="Tc03v2_p002100.1"/>
    <property type="gene ID" value="Tc03v2_g002100"/>
</dbReference>
<evidence type="ECO:0000256" key="1">
    <source>
        <dbReference type="SAM" id="Coils"/>
    </source>
</evidence>
<accession>A0AB32VD58</accession>
<dbReference type="AlphaFoldDB" id="A0AB32VD58"/>
<evidence type="ECO:0000313" key="2">
    <source>
        <dbReference type="Proteomes" id="UP000694886"/>
    </source>
</evidence>
<dbReference type="GeneID" id="18604064"/>
<reference evidence="2" key="1">
    <citation type="journal article" date="1997" name="Nucleic Acids Res.">
        <title>tRNAscan-SE: a program for improved detection of transfer RNA genes in genomic sequence.</title>
        <authorList>
            <person name="Lowe T.M."/>
            <person name="Eddy S.R."/>
        </authorList>
    </citation>
    <scope>NUCLEOTIDE SEQUENCE [LARGE SCALE GENOMIC DNA]</scope>
    <source>
        <strain evidence="2">r\B97-61/B2</strain>
    </source>
</reference>
<dbReference type="RefSeq" id="XP_007036447.2">
    <property type="nucleotide sequence ID" value="XM_007036385.2"/>
</dbReference>
<sequence>MEDSGAILYQISCLKDMLDQVNEEIEANIQITRELESEIVKLTEIEAALAIRESQLVKSLYISHFEVDGLLSVTADSRNSLKLLEEELTCLRAKRDEMVKRMQNKREGFIKLCLEFQREIGNGENNEVVTFLLEKELLENEIHLLDKKNNALRNSMSAFEEEILEELDTSNAGKAILFFSVLVSNS</sequence>
<organism evidence="2 3">
    <name type="scientific">Theobroma cacao</name>
    <name type="common">Cacao</name>
    <name type="synonym">Cocoa</name>
    <dbReference type="NCBI Taxonomy" id="3641"/>
    <lineage>
        <taxon>Eukaryota</taxon>
        <taxon>Viridiplantae</taxon>
        <taxon>Streptophyta</taxon>
        <taxon>Embryophyta</taxon>
        <taxon>Tracheophyta</taxon>
        <taxon>Spermatophyta</taxon>
        <taxon>Magnoliopsida</taxon>
        <taxon>eudicotyledons</taxon>
        <taxon>Gunneridae</taxon>
        <taxon>Pentapetalae</taxon>
        <taxon>rosids</taxon>
        <taxon>malvids</taxon>
        <taxon>Malvales</taxon>
        <taxon>Malvaceae</taxon>
        <taxon>Byttnerioideae</taxon>
        <taxon>Theobroma</taxon>
    </lineage>
</organism>
<dbReference type="Proteomes" id="UP000694886">
    <property type="component" value="Chromosome 3"/>
</dbReference>
<feature type="coiled-coil region" evidence="1">
    <location>
        <begin position="135"/>
        <end position="162"/>
    </location>
</feature>
<protein>
    <submittedName>
        <fullName evidence="3">Uncharacterized protein LOC18604064</fullName>
    </submittedName>
</protein>
<proteinExistence type="predicted"/>
<reference evidence="3" key="2">
    <citation type="submission" date="2025-08" db="UniProtKB">
        <authorList>
            <consortium name="RefSeq"/>
        </authorList>
    </citation>
    <scope>IDENTIFICATION</scope>
</reference>
<dbReference type="KEGG" id="tcc:18604064"/>
<gene>
    <name evidence="3" type="primary">LOC18604064</name>
</gene>
<name>A0AB32VD58_THECC</name>